<dbReference type="KEGG" id="pter:C2L65_36895"/>
<evidence type="ECO:0000313" key="8">
    <source>
        <dbReference type="Proteomes" id="UP000243502"/>
    </source>
</evidence>
<dbReference type="PRINTS" id="PR00039">
    <property type="entry name" value="HTHLYSR"/>
</dbReference>
<protein>
    <submittedName>
        <fullName evidence="7">LysR family transcriptional regulator</fullName>
    </submittedName>
</protein>
<dbReference type="SUPFAM" id="SSF46785">
    <property type="entry name" value="Winged helix' DNA-binding domain"/>
    <property type="match status" value="1"/>
</dbReference>
<keyword evidence="2" id="KW-0805">Transcription regulation</keyword>
<dbReference type="InterPro" id="IPR036390">
    <property type="entry name" value="WH_DNA-bd_sf"/>
</dbReference>
<dbReference type="CDD" id="cd05466">
    <property type="entry name" value="PBP2_LTTR_substrate"/>
    <property type="match status" value="1"/>
</dbReference>
<dbReference type="Gene3D" id="3.40.190.290">
    <property type="match status" value="1"/>
</dbReference>
<dbReference type="FunFam" id="1.10.10.10:FF:000001">
    <property type="entry name" value="LysR family transcriptional regulator"/>
    <property type="match status" value="1"/>
</dbReference>
<feature type="domain" description="HTH lysR-type" evidence="6">
    <location>
        <begin position="1"/>
        <end position="58"/>
    </location>
</feature>
<feature type="compositionally biased region" description="Basic and acidic residues" evidence="5">
    <location>
        <begin position="289"/>
        <end position="298"/>
    </location>
</feature>
<dbReference type="Proteomes" id="UP000243502">
    <property type="component" value="Chromosome 3"/>
</dbReference>
<dbReference type="SUPFAM" id="SSF53850">
    <property type="entry name" value="Periplasmic binding protein-like II"/>
    <property type="match status" value="1"/>
</dbReference>
<evidence type="ECO:0000256" key="5">
    <source>
        <dbReference type="SAM" id="MobiDB-lite"/>
    </source>
</evidence>
<comment type="similarity">
    <text evidence="1">Belongs to the LysR transcriptional regulatory family.</text>
</comment>
<dbReference type="PANTHER" id="PTHR30419">
    <property type="entry name" value="HTH-TYPE TRANSCRIPTIONAL REGULATOR YBHD"/>
    <property type="match status" value="1"/>
</dbReference>
<evidence type="ECO:0000256" key="4">
    <source>
        <dbReference type="ARBA" id="ARBA00023163"/>
    </source>
</evidence>
<organism evidence="7 8">
    <name type="scientific">Paraburkholderia terrae</name>
    <dbReference type="NCBI Taxonomy" id="311230"/>
    <lineage>
        <taxon>Bacteria</taxon>
        <taxon>Pseudomonadati</taxon>
        <taxon>Pseudomonadota</taxon>
        <taxon>Betaproteobacteria</taxon>
        <taxon>Burkholderiales</taxon>
        <taxon>Burkholderiaceae</taxon>
        <taxon>Paraburkholderia</taxon>
    </lineage>
</organism>
<dbReference type="GO" id="GO:0003677">
    <property type="term" value="F:DNA binding"/>
    <property type="evidence" value="ECO:0007669"/>
    <property type="project" value="UniProtKB-KW"/>
</dbReference>
<evidence type="ECO:0000256" key="3">
    <source>
        <dbReference type="ARBA" id="ARBA00023125"/>
    </source>
</evidence>
<dbReference type="InterPro" id="IPR005119">
    <property type="entry name" value="LysR_subst-bd"/>
</dbReference>
<dbReference type="GO" id="GO:0003700">
    <property type="term" value="F:DNA-binding transcription factor activity"/>
    <property type="evidence" value="ECO:0007669"/>
    <property type="project" value="InterPro"/>
</dbReference>
<dbReference type="InterPro" id="IPR000847">
    <property type="entry name" value="LysR_HTH_N"/>
</dbReference>
<name>A0A2I8EZT3_9BURK</name>
<gene>
    <name evidence="7" type="ORF">C2L65_36895</name>
</gene>
<dbReference type="AlphaFoldDB" id="A0A2I8EZT3"/>
<dbReference type="Pfam" id="PF03466">
    <property type="entry name" value="LysR_substrate"/>
    <property type="match status" value="1"/>
</dbReference>
<dbReference type="InterPro" id="IPR050950">
    <property type="entry name" value="HTH-type_LysR_regulators"/>
</dbReference>
<dbReference type="EMBL" id="CP026113">
    <property type="protein sequence ID" value="AUT65147.1"/>
    <property type="molecule type" value="Genomic_DNA"/>
</dbReference>
<accession>A0A2I8EZT3</accession>
<dbReference type="Gene3D" id="1.10.10.10">
    <property type="entry name" value="Winged helix-like DNA-binding domain superfamily/Winged helix DNA-binding domain"/>
    <property type="match status" value="1"/>
</dbReference>
<reference evidence="7 8" key="1">
    <citation type="submission" date="2018-01" db="EMBL/GenBank/DDBJ databases">
        <title>Species boundaries and ecological features among Paraburkholderia terrae DSMZ17804T, P. hospita DSMZ17164T and P. caribensis DSMZ13236T.</title>
        <authorList>
            <person name="Pratama A.A."/>
        </authorList>
    </citation>
    <scope>NUCLEOTIDE SEQUENCE [LARGE SCALE GENOMIC DNA]</scope>
    <source>
        <strain evidence="7 8">DSM 17804</strain>
    </source>
</reference>
<evidence type="ECO:0000256" key="1">
    <source>
        <dbReference type="ARBA" id="ARBA00009437"/>
    </source>
</evidence>
<dbReference type="RefSeq" id="WP_007731320.1">
    <property type="nucleotide sequence ID" value="NZ_CP026113.1"/>
</dbReference>
<keyword evidence="3" id="KW-0238">DNA-binding</keyword>
<proteinExistence type="inferred from homology"/>
<dbReference type="GO" id="GO:0005829">
    <property type="term" value="C:cytosol"/>
    <property type="evidence" value="ECO:0007669"/>
    <property type="project" value="TreeGrafter"/>
</dbReference>
<dbReference type="PROSITE" id="PS50931">
    <property type="entry name" value="HTH_LYSR"/>
    <property type="match status" value="1"/>
</dbReference>
<keyword evidence="4" id="KW-0804">Transcription</keyword>
<evidence type="ECO:0000256" key="2">
    <source>
        <dbReference type="ARBA" id="ARBA00023015"/>
    </source>
</evidence>
<dbReference type="Pfam" id="PF00126">
    <property type="entry name" value="HTH_1"/>
    <property type="match status" value="1"/>
</dbReference>
<feature type="region of interest" description="Disordered" evidence="5">
    <location>
        <begin position="286"/>
        <end position="306"/>
    </location>
</feature>
<dbReference type="OrthoDB" id="646694at2"/>
<evidence type="ECO:0000313" key="7">
    <source>
        <dbReference type="EMBL" id="AUT65147.1"/>
    </source>
</evidence>
<evidence type="ECO:0000259" key="6">
    <source>
        <dbReference type="PROSITE" id="PS50931"/>
    </source>
</evidence>
<dbReference type="InterPro" id="IPR036388">
    <property type="entry name" value="WH-like_DNA-bd_sf"/>
</dbReference>
<sequence>MELRHLRYFAALAEQLSFTVAAQKVHVTQSTLSHQIRQLEEELGCRLFEREGRRVTMTEAGELFLERVRNALREVDEGVSTVRYAAEEMTGVVRIGATHTFNLHIIPRCVSLFLDRHPSVRVDVLEMTGDGIAQALLRGDLDIGVTYKPNDALPLRFEPLYTEEMMLAVGLRHPFAKRRFVRVSELHLQRMVLLPRSFSTRVLLDESFRMANAAPVVVAEMNAIAPMIELVRETDIATIVSTHALRREDVKLIPLESPTPVRSPGLLWRRDEARTPAARSFASIVRSVSDSESRDTRRNTVRAARR</sequence>